<proteinExistence type="predicted"/>
<sequence>MLKAAVAAGAVGVVGCSSPGERAAAPSPSAELRMRKQAARASGELMRRYDATVEAHPDLAEPLIPLRNDVAAHVTAFAGKGRDRKTASPSGKPGKASPSPTPAAPDVPDDPKKALARLAEAERSTADAHTEALAEAPGELARLLASVAAAGAGHAYVLAEVDA</sequence>
<gene>
    <name evidence="2" type="ORF">G5C51_13200</name>
</gene>
<accession>A0A6G4U0E3</accession>
<dbReference type="AlphaFoldDB" id="A0A6G4U0E3"/>
<evidence type="ECO:0000313" key="3">
    <source>
        <dbReference type="Proteomes" id="UP000481583"/>
    </source>
</evidence>
<feature type="region of interest" description="Disordered" evidence="1">
    <location>
        <begin position="75"/>
        <end position="113"/>
    </location>
</feature>
<reference evidence="2 3" key="1">
    <citation type="submission" date="2020-02" db="EMBL/GenBank/DDBJ databases">
        <title>Whole-genome analyses of novel actinobacteria.</title>
        <authorList>
            <person name="Sahin N."/>
        </authorList>
    </citation>
    <scope>NUCLEOTIDE SEQUENCE [LARGE SCALE GENOMIC DNA]</scope>
    <source>
        <strain evidence="2 3">A7024</strain>
    </source>
</reference>
<feature type="compositionally biased region" description="Low complexity" evidence="1">
    <location>
        <begin position="87"/>
        <end position="98"/>
    </location>
</feature>
<evidence type="ECO:0000313" key="2">
    <source>
        <dbReference type="EMBL" id="NGN64848.1"/>
    </source>
</evidence>
<feature type="region of interest" description="Disordered" evidence="1">
    <location>
        <begin position="14"/>
        <end position="42"/>
    </location>
</feature>
<comment type="caution">
    <text evidence="2">The sequence shown here is derived from an EMBL/GenBank/DDBJ whole genome shotgun (WGS) entry which is preliminary data.</text>
</comment>
<keyword evidence="3" id="KW-1185">Reference proteome</keyword>
<evidence type="ECO:0008006" key="4">
    <source>
        <dbReference type="Google" id="ProtNLM"/>
    </source>
</evidence>
<protein>
    <recommendedName>
        <fullName evidence="4">Lipoprotein</fullName>
    </recommendedName>
</protein>
<dbReference type="EMBL" id="JAAKZV010000045">
    <property type="protein sequence ID" value="NGN64848.1"/>
    <property type="molecule type" value="Genomic_DNA"/>
</dbReference>
<dbReference type="PROSITE" id="PS51257">
    <property type="entry name" value="PROKAR_LIPOPROTEIN"/>
    <property type="match status" value="1"/>
</dbReference>
<dbReference type="Proteomes" id="UP000481583">
    <property type="component" value="Unassembled WGS sequence"/>
</dbReference>
<organism evidence="2 3">
    <name type="scientific">Streptomyces coryli</name>
    <dbReference type="NCBI Taxonomy" id="1128680"/>
    <lineage>
        <taxon>Bacteria</taxon>
        <taxon>Bacillati</taxon>
        <taxon>Actinomycetota</taxon>
        <taxon>Actinomycetes</taxon>
        <taxon>Kitasatosporales</taxon>
        <taxon>Streptomycetaceae</taxon>
        <taxon>Streptomyces</taxon>
    </lineage>
</organism>
<name>A0A6G4U0E3_9ACTN</name>
<evidence type="ECO:0000256" key="1">
    <source>
        <dbReference type="SAM" id="MobiDB-lite"/>
    </source>
</evidence>